<accession>A0ABN0V804</accession>
<keyword evidence="2" id="KW-1185">Reference proteome</keyword>
<protein>
    <submittedName>
        <fullName evidence="1">Uncharacterized protein</fullName>
    </submittedName>
</protein>
<comment type="caution">
    <text evidence="1">The sequence shown here is derived from an EMBL/GenBank/DDBJ whole genome shotgun (WGS) entry which is preliminary data.</text>
</comment>
<evidence type="ECO:0000313" key="2">
    <source>
        <dbReference type="Proteomes" id="UP001501867"/>
    </source>
</evidence>
<dbReference type="Proteomes" id="UP001501867">
    <property type="component" value="Unassembled WGS sequence"/>
</dbReference>
<organism evidence="1 2">
    <name type="scientific">Streptomyces polychromogenes</name>
    <dbReference type="NCBI Taxonomy" id="67342"/>
    <lineage>
        <taxon>Bacteria</taxon>
        <taxon>Bacillati</taxon>
        <taxon>Actinomycetota</taxon>
        <taxon>Actinomycetes</taxon>
        <taxon>Kitasatosporales</taxon>
        <taxon>Streptomycetaceae</taxon>
        <taxon>Streptomyces</taxon>
    </lineage>
</organism>
<sequence>MAANAADQSGDTGVRVWGRGRAAIALGHEGASLSVSDILADQALTLSDSRRRGC</sequence>
<dbReference type="EMBL" id="BAAABV010000011">
    <property type="protein sequence ID" value="GAA0279710.1"/>
    <property type="molecule type" value="Genomic_DNA"/>
</dbReference>
<name>A0ABN0V804_9ACTN</name>
<evidence type="ECO:0000313" key="1">
    <source>
        <dbReference type="EMBL" id="GAA0279710.1"/>
    </source>
</evidence>
<gene>
    <name evidence="1" type="ORF">GCM10010302_16760</name>
</gene>
<proteinExistence type="predicted"/>
<dbReference type="RefSeq" id="WP_344155211.1">
    <property type="nucleotide sequence ID" value="NZ_BAAABV010000011.1"/>
</dbReference>
<reference evidence="1 2" key="1">
    <citation type="journal article" date="2019" name="Int. J. Syst. Evol. Microbiol.">
        <title>The Global Catalogue of Microorganisms (GCM) 10K type strain sequencing project: providing services to taxonomists for standard genome sequencing and annotation.</title>
        <authorList>
            <consortium name="The Broad Institute Genomics Platform"/>
            <consortium name="The Broad Institute Genome Sequencing Center for Infectious Disease"/>
            <person name="Wu L."/>
            <person name="Ma J."/>
        </authorList>
    </citation>
    <scope>NUCLEOTIDE SEQUENCE [LARGE SCALE GENOMIC DNA]</scope>
    <source>
        <strain evidence="1 2">JCM 4505</strain>
    </source>
</reference>